<feature type="transmembrane region" description="Helical" evidence="1">
    <location>
        <begin position="89"/>
        <end position="110"/>
    </location>
</feature>
<gene>
    <name evidence="2" type="ORF">KHM83_17475</name>
</gene>
<dbReference type="EMBL" id="JAHBCL010000042">
    <property type="protein sequence ID" value="MBS7528481.1"/>
    <property type="molecule type" value="Genomic_DNA"/>
</dbReference>
<sequence length="151" mass="17251">MNIEKTAKLVIRMIGLYLLEQYLSTSISVMSQIFKAFYYNEVHLLTLVTNLLFVSISVLGALMLVKPQIILKGIELPVLKIDFSGVDRLIMRISGILMLCYNGFQLIYALTSVYSNQYFDHYIMLNLGIQVLYLLVGSVLIYKSVKQRDVV</sequence>
<organism evidence="2 3">
    <name type="scientific">Fusibacter paucivorans</name>
    <dbReference type="NCBI Taxonomy" id="76009"/>
    <lineage>
        <taxon>Bacteria</taxon>
        <taxon>Bacillati</taxon>
        <taxon>Bacillota</taxon>
        <taxon>Clostridia</taxon>
        <taxon>Eubacteriales</taxon>
        <taxon>Eubacteriales Family XII. Incertae Sedis</taxon>
        <taxon>Fusibacter</taxon>
    </lineage>
</organism>
<feature type="transmembrane region" description="Helical" evidence="1">
    <location>
        <begin position="21"/>
        <end position="38"/>
    </location>
</feature>
<keyword evidence="1" id="KW-0472">Membrane</keyword>
<evidence type="ECO:0000313" key="3">
    <source>
        <dbReference type="Proteomes" id="UP000746471"/>
    </source>
</evidence>
<dbReference type="Proteomes" id="UP000746471">
    <property type="component" value="Unassembled WGS sequence"/>
</dbReference>
<comment type="caution">
    <text evidence="2">The sequence shown here is derived from an EMBL/GenBank/DDBJ whole genome shotgun (WGS) entry which is preliminary data.</text>
</comment>
<feature type="transmembrane region" description="Helical" evidence="1">
    <location>
        <begin position="44"/>
        <end position="65"/>
    </location>
</feature>
<keyword evidence="1" id="KW-0812">Transmembrane</keyword>
<accession>A0ABS5PV33</accession>
<feature type="transmembrane region" description="Helical" evidence="1">
    <location>
        <begin position="122"/>
        <end position="142"/>
    </location>
</feature>
<reference evidence="2 3" key="1">
    <citation type="submission" date="2021-05" db="EMBL/GenBank/DDBJ databases">
        <title>Fusibacter ferrireducens sp. nov., an anaerobic, sulfur- and Fe-reducing bacterium isolated from the mangrove sediment.</title>
        <authorList>
            <person name="Qiu D."/>
        </authorList>
    </citation>
    <scope>NUCLEOTIDE SEQUENCE [LARGE SCALE GENOMIC DNA]</scope>
    <source>
        <strain evidence="2 3">DSM 12116</strain>
    </source>
</reference>
<keyword evidence="3" id="KW-1185">Reference proteome</keyword>
<protein>
    <submittedName>
        <fullName evidence="2">Uncharacterized protein</fullName>
    </submittedName>
</protein>
<keyword evidence="1" id="KW-1133">Transmembrane helix</keyword>
<evidence type="ECO:0000256" key="1">
    <source>
        <dbReference type="SAM" id="Phobius"/>
    </source>
</evidence>
<name>A0ABS5PV33_9FIRM</name>
<dbReference type="RefSeq" id="WP_213238339.1">
    <property type="nucleotide sequence ID" value="NZ_JAHBCL010000042.1"/>
</dbReference>
<evidence type="ECO:0000313" key="2">
    <source>
        <dbReference type="EMBL" id="MBS7528481.1"/>
    </source>
</evidence>
<proteinExistence type="predicted"/>